<feature type="transmembrane region" description="Helical" evidence="1">
    <location>
        <begin position="113"/>
        <end position="133"/>
    </location>
</feature>
<reference evidence="2 3" key="1">
    <citation type="journal article" date="2013" name="Curr. Biol.">
        <title>The Genome of the Foraminiferan Reticulomyxa filosa.</title>
        <authorList>
            <person name="Glockner G."/>
            <person name="Hulsmann N."/>
            <person name="Schleicher M."/>
            <person name="Noegel A.A."/>
            <person name="Eichinger L."/>
            <person name="Gallinger C."/>
            <person name="Pawlowski J."/>
            <person name="Sierra R."/>
            <person name="Euteneuer U."/>
            <person name="Pillet L."/>
            <person name="Moustafa A."/>
            <person name="Platzer M."/>
            <person name="Groth M."/>
            <person name="Szafranski K."/>
            <person name="Schliwa M."/>
        </authorList>
    </citation>
    <scope>NUCLEOTIDE SEQUENCE [LARGE SCALE GENOMIC DNA]</scope>
</reference>
<feature type="transmembrane region" description="Helical" evidence="1">
    <location>
        <begin position="153"/>
        <end position="175"/>
    </location>
</feature>
<keyword evidence="1" id="KW-1133">Transmembrane helix</keyword>
<name>X6P132_RETFI</name>
<dbReference type="EMBL" id="ASPP01004612">
    <property type="protein sequence ID" value="ETO31916.1"/>
    <property type="molecule type" value="Genomic_DNA"/>
</dbReference>
<dbReference type="Proteomes" id="UP000023152">
    <property type="component" value="Unassembled WGS sequence"/>
</dbReference>
<gene>
    <name evidence="2" type="ORF">RFI_05200</name>
</gene>
<feature type="non-terminal residue" evidence="2">
    <location>
        <position position="1"/>
    </location>
</feature>
<keyword evidence="1" id="KW-0812">Transmembrane</keyword>
<evidence type="ECO:0000256" key="1">
    <source>
        <dbReference type="SAM" id="Phobius"/>
    </source>
</evidence>
<proteinExistence type="predicted"/>
<keyword evidence="1" id="KW-0472">Membrane</keyword>
<feature type="transmembrane region" description="Helical" evidence="1">
    <location>
        <begin position="244"/>
        <end position="262"/>
    </location>
</feature>
<dbReference type="AlphaFoldDB" id="X6P132"/>
<sequence length="366" mass="42846">AVINFYEKKYEHINQKEWESDDEDEVQRPKTKIEIRQERRKQKLLQRLHKHLNHRRSQYLGPIEEDSWWRLLLFQSFRSSREGKEHRQDELNLRAELVSLVVEQEEHDPRRAWLKLFTDLIFVAVVVKFGSVVSDNYMINTAHGDLNGIFSTLLENVVFFVPFFMLWLELNITLIRFGDIRGKMAGIIDDCLLFLFLFALTCSSTQIMPQEKLFTSRHSTNFVFTKITYLFFFELKKSYCKRRLWTYATAVAIFCFGIWFPLRAVTILSGSAVILYTSVVSFRIHPKAFDSDVSVAKTYQNPVIDFCTARFGIGIMIILGQSVIAIMIVVTEVHAKQYFTVFFGFAIVYILKLMYFDSDAKDEGHG</sequence>
<keyword evidence="3" id="KW-1185">Reference proteome</keyword>
<feature type="transmembrane region" description="Helical" evidence="1">
    <location>
        <begin position="214"/>
        <end position="232"/>
    </location>
</feature>
<protein>
    <submittedName>
        <fullName evidence="2">Low temperature requirement protein A</fullName>
    </submittedName>
</protein>
<evidence type="ECO:0000313" key="3">
    <source>
        <dbReference type="Proteomes" id="UP000023152"/>
    </source>
</evidence>
<organism evidence="2 3">
    <name type="scientific">Reticulomyxa filosa</name>
    <dbReference type="NCBI Taxonomy" id="46433"/>
    <lineage>
        <taxon>Eukaryota</taxon>
        <taxon>Sar</taxon>
        <taxon>Rhizaria</taxon>
        <taxon>Retaria</taxon>
        <taxon>Foraminifera</taxon>
        <taxon>Monothalamids</taxon>
        <taxon>Reticulomyxidae</taxon>
        <taxon>Reticulomyxa</taxon>
    </lineage>
</organism>
<comment type="caution">
    <text evidence="2">The sequence shown here is derived from an EMBL/GenBank/DDBJ whole genome shotgun (WGS) entry which is preliminary data.</text>
</comment>
<evidence type="ECO:0000313" key="2">
    <source>
        <dbReference type="EMBL" id="ETO31916.1"/>
    </source>
</evidence>
<accession>X6P132</accession>
<feature type="transmembrane region" description="Helical" evidence="1">
    <location>
        <begin position="311"/>
        <end position="331"/>
    </location>
</feature>
<feature type="transmembrane region" description="Helical" evidence="1">
    <location>
        <begin position="187"/>
        <end position="208"/>
    </location>
</feature>
<feature type="transmembrane region" description="Helical" evidence="1">
    <location>
        <begin position="338"/>
        <end position="356"/>
    </location>
</feature>